<evidence type="ECO:0000313" key="2">
    <source>
        <dbReference type="Proteomes" id="UP000499080"/>
    </source>
</evidence>
<name>A0A4Y2J6U0_ARAVE</name>
<dbReference type="AlphaFoldDB" id="A0A4Y2J6U0"/>
<dbReference type="EMBL" id="BGPR01003267">
    <property type="protein sequence ID" value="GBM85857.1"/>
    <property type="molecule type" value="Genomic_DNA"/>
</dbReference>
<dbReference type="OrthoDB" id="6432521at2759"/>
<proteinExistence type="predicted"/>
<dbReference type="PANTHER" id="PTHR47326">
    <property type="entry name" value="TRANSPOSABLE ELEMENT TC3 TRANSPOSASE-LIKE PROTEIN"/>
    <property type="match status" value="1"/>
</dbReference>
<keyword evidence="2" id="KW-1185">Reference proteome</keyword>
<dbReference type="InterPro" id="IPR036397">
    <property type="entry name" value="RNaseH_sf"/>
</dbReference>
<reference evidence="1 2" key="1">
    <citation type="journal article" date="2019" name="Sci. Rep.">
        <title>Orb-weaving spider Araneus ventricosus genome elucidates the spidroin gene catalogue.</title>
        <authorList>
            <person name="Kono N."/>
            <person name="Nakamura H."/>
            <person name="Ohtoshi R."/>
            <person name="Moran D.A.P."/>
            <person name="Shinohara A."/>
            <person name="Yoshida Y."/>
            <person name="Fujiwara M."/>
            <person name="Mori M."/>
            <person name="Tomita M."/>
            <person name="Arakawa K."/>
        </authorList>
    </citation>
    <scope>NUCLEOTIDE SEQUENCE [LARGE SCALE GENOMIC DNA]</scope>
</reference>
<dbReference type="Gene3D" id="3.30.420.10">
    <property type="entry name" value="Ribonuclease H-like superfamily/Ribonuclease H"/>
    <property type="match status" value="1"/>
</dbReference>
<gene>
    <name evidence="1" type="ORF">AVEN_192595_1</name>
</gene>
<comment type="caution">
    <text evidence="1">The sequence shown here is derived from an EMBL/GenBank/DDBJ whole genome shotgun (WGS) entry which is preliminary data.</text>
</comment>
<dbReference type="PANTHER" id="PTHR47326:SF1">
    <property type="entry name" value="HTH PSQ-TYPE DOMAIN-CONTAINING PROTEIN"/>
    <property type="match status" value="1"/>
</dbReference>
<accession>A0A4Y2J6U0</accession>
<dbReference type="Proteomes" id="UP000499080">
    <property type="component" value="Unassembled WGS sequence"/>
</dbReference>
<organism evidence="1 2">
    <name type="scientific">Araneus ventricosus</name>
    <name type="common">Orbweaver spider</name>
    <name type="synonym">Epeira ventricosa</name>
    <dbReference type="NCBI Taxonomy" id="182803"/>
    <lineage>
        <taxon>Eukaryota</taxon>
        <taxon>Metazoa</taxon>
        <taxon>Ecdysozoa</taxon>
        <taxon>Arthropoda</taxon>
        <taxon>Chelicerata</taxon>
        <taxon>Arachnida</taxon>
        <taxon>Araneae</taxon>
        <taxon>Araneomorphae</taxon>
        <taxon>Entelegynae</taxon>
        <taxon>Araneoidea</taxon>
        <taxon>Araneidae</taxon>
        <taxon>Araneus</taxon>
    </lineage>
</organism>
<protein>
    <submittedName>
        <fullName evidence="1">Uncharacterized protein</fullName>
    </submittedName>
</protein>
<dbReference type="GO" id="GO:0003676">
    <property type="term" value="F:nucleic acid binding"/>
    <property type="evidence" value="ECO:0007669"/>
    <property type="project" value="InterPro"/>
</dbReference>
<sequence>MEVDDAWPWNILWTDEALFHLQGSVKTQICRICARENPFQMQSLPLHSQKLTVRYGFMASFIIGPFCLEEIGPSGPITCKVNGTRYESLLRNQLIPALQQHGCVDSTIFMQDGAPPQIATPMKLLLNMYFRND</sequence>
<evidence type="ECO:0000313" key="1">
    <source>
        <dbReference type="EMBL" id="GBM85857.1"/>
    </source>
</evidence>